<comment type="caution">
    <text evidence="2">The sequence shown here is derived from an EMBL/GenBank/DDBJ whole genome shotgun (WGS) entry which is preliminary data.</text>
</comment>
<keyword evidence="3" id="KW-1185">Reference proteome</keyword>
<reference evidence="2 3" key="1">
    <citation type="submission" date="2019-04" db="EMBL/GenBank/DDBJ databases">
        <title>Cohnella sp. nov. isolated from preserved vegetables.</title>
        <authorList>
            <person name="Lin S.-Y."/>
            <person name="Hung M.-H."/>
            <person name="Young C.-C."/>
        </authorList>
    </citation>
    <scope>NUCLEOTIDE SEQUENCE [LARGE SCALE GENOMIC DNA]</scope>
    <source>
        <strain evidence="2 3">CC-MHH1044</strain>
    </source>
</reference>
<dbReference type="AlphaFoldDB" id="A0A4S4BJV9"/>
<accession>A0A4S4BJV9</accession>
<keyword evidence="1" id="KW-1133">Transmembrane helix</keyword>
<feature type="transmembrane region" description="Helical" evidence="1">
    <location>
        <begin position="136"/>
        <end position="159"/>
    </location>
</feature>
<evidence type="ECO:0000313" key="3">
    <source>
        <dbReference type="Proteomes" id="UP000310636"/>
    </source>
</evidence>
<protein>
    <submittedName>
        <fullName evidence="2">Uncharacterized protein</fullName>
    </submittedName>
</protein>
<evidence type="ECO:0000256" key="1">
    <source>
        <dbReference type="SAM" id="Phobius"/>
    </source>
</evidence>
<organism evidence="2 3">
    <name type="scientific">Cohnella fermenti</name>
    <dbReference type="NCBI Taxonomy" id="2565925"/>
    <lineage>
        <taxon>Bacteria</taxon>
        <taxon>Bacillati</taxon>
        <taxon>Bacillota</taxon>
        <taxon>Bacilli</taxon>
        <taxon>Bacillales</taxon>
        <taxon>Paenibacillaceae</taxon>
        <taxon>Cohnella</taxon>
    </lineage>
</organism>
<feature type="transmembrane region" description="Helical" evidence="1">
    <location>
        <begin position="20"/>
        <end position="42"/>
    </location>
</feature>
<keyword evidence="1" id="KW-0812">Transmembrane</keyword>
<feature type="transmembrane region" description="Helical" evidence="1">
    <location>
        <begin position="93"/>
        <end position="116"/>
    </location>
</feature>
<sequence length="345" mass="39797">MIKQDIPSTIIVNKYEFFETFTFSITASLVTLVGLITIFLSINVQHSIQKAREIYWEAIGFTYEEQDSTYFNSIRGKLRRNVELYRQILMPNFFNKIVIFIAIGSILAVVYIWWSYVYYLSTIEADGNQVNHARQYLIIVTTVLAAFCIILLMIIRPFFTGKIVKVKKIFNGNIRTELSTVSLAAHTIEILVVVDYGYLQIVPRFPFDYKNLKIETDIELYIPDAKPYPALKYISKCVLQGEMQMKYKVDGIVDLFGYDVKFNETGDINDSKYINEQCRIPDLGAGNGSEVNITLYLETKEGKLVVKFPKFIIEDIYGTINTLKPTSVQRSLDSIETFRQLRTKD</sequence>
<dbReference type="OrthoDB" id="2942458at2"/>
<dbReference type="Proteomes" id="UP000310636">
    <property type="component" value="Unassembled WGS sequence"/>
</dbReference>
<gene>
    <name evidence="2" type="ORF">E6C55_25525</name>
</gene>
<dbReference type="EMBL" id="SSOB01000041">
    <property type="protein sequence ID" value="THF74405.1"/>
    <property type="molecule type" value="Genomic_DNA"/>
</dbReference>
<proteinExistence type="predicted"/>
<keyword evidence="1" id="KW-0472">Membrane</keyword>
<name>A0A4S4BJV9_9BACL</name>
<dbReference type="RefSeq" id="WP_136372660.1">
    <property type="nucleotide sequence ID" value="NZ_SSOB01000041.1"/>
</dbReference>
<evidence type="ECO:0000313" key="2">
    <source>
        <dbReference type="EMBL" id="THF74405.1"/>
    </source>
</evidence>